<reference evidence="4 5" key="1">
    <citation type="journal article" date="2017" name="Front. Microbiol.">
        <title>New Insights into the Diversity of the Genus Faecalibacterium.</title>
        <authorList>
            <person name="Benevides L."/>
            <person name="Burman S."/>
            <person name="Martin R."/>
            <person name="Robert V."/>
            <person name="Thomas M."/>
            <person name="Miquel S."/>
            <person name="Chain F."/>
            <person name="Sokol H."/>
            <person name="Bermudez-Humaran L.G."/>
            <person name="Morrison M."/>
            <person name="Langella P."/>
            <person name="Azevedo V.A."/>
            <person name="Chatel J.M."/>
            <person name="Soares S."/>
        </authorList>
    </citation>
    <scope>NUCLEOTIDE SEQUENCE [LARGE SCALE GENOMIC DNA]</scope>
    <source>
        <strain evidence="4 5">AHMP21</strain>
    </source>
</reference>
<keyword evidence="2" id="KW-0472">Membrane</keyword>
<dbReference type="Proteomes" id="UP000220904">
    <property type="component" value="Unassembled WGS sequence"/>
</dbReference>
<dbReference type="Pfam" id="PF04326">
    <property type="entry name" value="SLFN_AlbA_2"/>
    <property type="match status" value="1"/>
</dbReference>
<dbReference type="OrthoDB" id="34589at2"/>
<comment type="caution">
    <text evidence="4">The sequence shown here is derived from an EMBL/GenBank/DDBJ whole genome shotgun (WGS) entry which is preliminary data.</text>
</comment>
<keyword evidence="2" id="KW-0812">Transmembrane</keyword>
<dbReference type="PANTHER" id="PTHR30595:SF6">
    <property type="entry name" value="SCHLAFEN ALBA-2 DOMAIN-CONTAINING PROTEIN"/>
    <property type="match status" value="1"/>
</dbReference>
<evidence type="ECO:0000313" key="4">
    <source>
        <dbReference type="EMBL" id="PDX86012.1"/>
    </source>
</evidence>
<protein>
    <recommendedName>
        <fullName evidence="3">Schlafen AlbA-2 domain-containing protein</fullName>
    </recommendedName>
</protein>
<feature type="coiled-coil region" evidence="1">
    <location>
        <begin position="143"/>
        <end position="192"/>
    </location>
</feature>
<sequence length="211" mass="23452">MNIVSNDNISLILQAGESNTVEFKTRVSGSHNSLPKIISAFANAEGGVIIFGYDECRKLADGITNNELEALRKVIRANSLEGICYTYTVQYKEKTLAVVQVEKSKSIIIAGGGAYIRNGDETTPLASKDVISRILSDSETSGATSSELVLERLEKRVEQLYDQLRHSQEVYEDELQRQKEEHRNEMLSTKKSNWFFCILGVVLGGIVGKIF</sequence>
<gene>
    <name evidence="4" type="ORF">CHR60_13465</name>
</gene>
<keyword evidence="2" id="KW-1133">Transmembrane helix</keyword>
<dbReference type="Gene3D" id="3.30.950.30">
    <property type="entry name" value="Schlafen, AAA domain"/>
    <property type="match status" value="1"/>
</dbReference>
<accession>A0A2A7B404</accession>
<dbReference type="InterPro" id="IPR007421">
    <property type="entry name" value="Schlafen_AlbA_2_dom"/>
</dbReference>
<dbReference type="InterPro" id="IPR038461">
    <property type="entry name" value="Schlafen_AlbA_2_dom_sf"/>
</dbReference>
<feature type="transmembrane region" description="Helical" evidence="2">
    <location>
        <begin position="193"/>
        <end position="210"/>
    </location>
</feature>
<evidence type="ECO:0000259" key="3">
    <source>
        <dbReference type="Pfam" id="PF04326"/>
    </source>
</evidence>
<name>A0A2A7B404_9FIRM</name>
<dbReference type="PANTHER" id="PTHR30595">
    <property type="entry name" value="GLPR-RELATED TRANSCRIPTIONAL REPRESSOR"/>
    <property type="match status" value="1"/>
</dbReference>
<proteinExistence type="predicted"/>
<evidence type="ECO:0000256" key="1">
    <source>
        <dbReference type="SAM" id="Coils"/>
    </source>
</evidence>
<evidence type="ECO:0000313" key="5">
    <source>
        <dbReference type="Proteomes" id="UP000220904"/>
    </source>
</evidence>
<dbReference type="EMBL" id="NOUV01000019">
    <property type="protein sequence ID" value="PDX86012.1"/>
    <property type="molecule type" value="Genomic_DNA"/>
</dbReference>
<dbReference type="RefSeq" id="WP_097793451.1">
    <property type="nucleotide sequence ID" value="NZ_NOUV01000019.1"/>
</dbReference>
<organism evidence="4 5">
    <name type="scientific">Faecalibacterium prausnitzii</name>
    <dbReference type="NCBI Taxonomy" id="853"/>
    <lineage>
        <taxon>Bacteria</taxon>
        <taxon>Bacillati</taxon>
        <taxon>Bacillota</taxon>
        <taxon>Clostridia</taxon>
        <taxon>Eubacteriales</taxon>
        <taxon>Oscillospiraceae</taxon>
        <taxon>Faecalibacterium</taxon>
    </lineage>
</organism>
<keyword evidence="1" id="KW-0175">Coiled coil</keyword>
<evidence type="ECO:0000256" key="2">
    <source>
        <dbReference type="SAM" id="Phobius"/>
    </source>
</evidence>
<dbReference type="AlphaFoldDB" id="A0A2A7B404"/>
<feature type="domain" description="Schlafen AlbA-2" evidence="3">
    <location>
        <begin position="17"/>
        <end position="125"/>
    </location>
</feature>